<accession>X0SXS7</accession>
<name>X0SXS7_9ZZZZ</name>
<protein>
    <submittedName>
        <fullName evidence="1">Uncharacterized protein</fullName>
    </submittedName>
</protein>
<feature type="non-terminal residue" evidence="1">
    <location>
        <position position="44"/>
    </location>
</feature>
<sequence>MGKRGDKKKKEGPKNIEDKIQCINKIPEYKLRLPVKYKTEIKYR</sequence>
<dbReference type="EMBL" id="BARS01004602">
    <property type="protein sequence ID" value="GAF80732.1"/>
    <property type="molecule type" value="Genomic_DNA"/>
</dbReference>
<comment type="caution">
    <text evidence="1">The sequence shown here is derived from an EMBL/GenBank/DDBJ whole genome shotgun (WGS) entry which is preliminary data.</text>
</comment>
<proteinExistence type="predicted"/>
<gene>
    <name evidence="1" type="ORF">S01H1_08992</name>
</gene>
<evidence type="ECO:0000313" key="1">
    <source>
        <dbReference type="EMBL" id="GAF80732.1"/>
    </source>
</evidence>
<reference evidence="1" key="1">
    <citation type="journal article" date="2014" name="Front. Microbiol.">
        <title>High frequency of phylogenetically diverse reductive dehalogenase-homologous genes in deep subseafloor sedimentary metagenomes.</title>
        <authorList>
            <person name="Kawai M."/>
            <person name="Futagami T."/>
            <person name="Toyoda A."/>
            <person name="Takaki Y."/>
            <person name="Nishi S."/>
            <person name="Hori S."/>
            <person name="Arai W."/>
            <person name="Tsubouchi T."/>
            <person name="Morono Y."/>
            <person name="Uchiyama I."/>
            <person name="Ito T."/>
            <person name="Fujiyama A."/>
            <person name="Inagaki F."/>
            <person name="Takami H."/>
        </authorList>
    </citation>
    <scope>NUCLEOTIDE SEQUENCE</scope>
    <source>
        <strain evidence="1">Expedition CK06-06</strain>
    </source>
</reference>
<organism evidence="1">
    <name type="scientific">marine sediment metagenome</name>
    <dbReference type="NCBI Taxonomy" id="412755"/>
    <lineage>
        <taxon>unclassified sequences</taxon>
        <taxon>metagenomes</taxon>
        <taxon>ecological metagenomes</taxon>
    </lineage>
</organism>
<dbReference type="AlphaFoldDB" id="X0SXS7"/>